<dbReference type="InterPro" id="IPR050081">
    <property type="entry name" value="Ile-tRNA_ligase"/>
</dbReference>
<dbReference type="PANTHER" id="PTHR42765">
    <property type="entry name" value="SOLEUCYL-TRNA SYNTHETASE"/>
    <property type="match status" value="1"/>
</dbReference>
<dbReference type="InterPro" id="IPR009008">
    <property type="entry name" value="Val/Leu/Ile-tRNA-synth_edit"/>
</dbReference>
<evidence type="ECO:0000256" key="1">
    <source>
        <dbReference type="ARBA" id="ARBA00005594"/>
    </source>
</evidence>
<evidence type="ECO:0000259" key="11">
    <source>
        <dbReference type="Pfam" id="PF08264"/>
    </source>
</evidence>
<evidence type="ECO:0000256" key="2">
    <source>
        <dbReference type="ARBA" id="ARBA00013165"/>
    </source>
</evidence>
<evidence type="ECO:0000256" key="6">
    <source>
        <dbReference type="ARBA" id="ARBA00022917"/>
    </source>
</evidence>
<keyword evidence="5" id="KW-0067">ATP-binding</keyword>
<proteinExistence type="inferred from homology"/>
<feature type="domain" description="Aminoacyl-tRNA synthetase class Ia" evidence="10">
    <location>
        <begin position="39"/>
        <end position="684"/>
    </location>
</feature>
<evidence type="ECO:0000256" key="3">
    <source>
        <dbReference type="ARBA" id="ARBA00022598"/>
    </source>
</evidence>
<evidence type="ECO:0000313" key="14">
    <source>
        <dbReference type="Proteomes" id="UP000815677"/>
    </source>
</evidence>
<evidence type="ECO:0000256" key="9">
    <source>
        <dbReference type="SAM" id="MobiDB-lite"/>
    </source>
</evidence>
<gene>
    <name evidence="13" type="ORF">MCHLO_05900</name>
</gene>
<dbReference type="SUPFAM" id="SSF50677">
    <property type="entry name" value="ValRS/IleRS/LeuRS editing domain"/>
    <property type="match status" value="1"/>
</dbReference>
<dbReference type="SUPFAM" id="SSF52374">
    <property type="entry name" value="Nucleotidylyl transferase"/>
    <property type="match status" value="1"/>
</dbReference>
<evidence type="ECO:0000259" key="12">
    <source>
        <dbReference type="Pfam" id="PF17667"/>
    </source>
</evidence>
<dbReference type="InterPro" id="IPR040976">
    <property type="entry name" value="Pkinase_fungal"/>
</dbReference>
<organism evidence="13 14">
    <name type="scientific">Mycena chlorophos</name>
    <name type="common">Agaric fungus</name>
    <name type="synonym">Agaricus chlorophos</name>
    <dbReference type="NCBI Taxonomy" id="658473"/>
    <lineage>
        <taxon>Eukaryota</taxon>
        <taxon>Fungi</taxon>
        <taxon>Dikarya</taxon>
        <taxon>Basidiomycota</taxon>
        <taxon>Agaricomycotina</taxon>
        <taxon>Agaricomycetes</taxon>
        <taxon>Agaricomycetidae</taxon>
        <taxon>Agaricales</taxon>
        <taxon>Marasmiineae</taxon>
        <taxon>Mycenaceae</taxon>
        <taxon>Mycena</taxon>
    </lineage>
</organism>
<dbReference type="InterPro" id="IPR033708">
    <property type="entry name" value="Anticodon_Ile_BEm"/>
</dbReference>
<dbReference type="Gene3D" id="3.40.50.620">
    <property type="entry name" value="HUPs"/>
    <property type="match status" value="2"/>
</dbReference>
<feature type="domain" description="Methionyl/Valyl/Leucyl/Isoleucyl-tRNA synthetase anticodon-binding" evidence="11">
    <location>
        <begin position="734"/>
        <end position="888"/>
    </location>
</feature>
<dbReference type="PANTHER" id="PTHR42765:SF1">
    <property type="entry name" value="ISOLEUCINE--TRNA LIGASE, MITOCHONDRIAL"/>
    <property type="match status" value="1"/>
</dbReference>
<dbReference type="InterPro" id="IPR009080">
    <property type="entry name" value="tRNAsynth_Ia_anticodon-bd"/>
</dbReference>
<keyword evidence="14" id="KW-1185">Reference proteome</keyword>
<evidence type="ECO:0000256" key="8">
    <source>
        <dbReference type="ARBA" id="ARBA00032665"/>
    </source>
</evidence>
<dbReference type="EC" id="6.1.1.5" evidence="2"/>
<evidence type="ECO:0000256" key="4">
    <source>
        <dbReference type="ARBA" id="ARBA00022741"/>
    </source>
</evidence>
<dbReference type="Pfam" id="PF08264">
    <property type="entry name" value="Anticodon_1"/>
    <property type="match status" value="1"/>
</dbReference>
<dbReference type="NCBIfam" id="TIGR00392">
    <property type="entry name" value="ileS"/>
    <property type="match status" value="1"/>
</dbReference>
<feature type="compositionally biased region" description="Pro residues" evidence="9">
    <location>
        <begin position="1662"/>
        <end position="1671"/>
    </location>
</feature>
<dbReference type="InterPro" id="IPR013155">
    <property type="entry name" value="M/V/L/I-tRNA-synth_anticd-bd"/>
</dbReference>
<dbReference type="Gene3D" id="3.90.740.10">
    <property type="entry name" value="Valyl/Leucyl/Isoleucyl-tRNA synthetase, editing domain"/>
    <property type="match status" value="1"/>
</dbReference>
<dbReference type="Proteomes" id="UP000815677">
    <property type="component" value="Unassembled WGS sequence"/>
</dbReference>
<name>A0ABQ0LF94_MYCCL</name>
<dbReference type="SUPFAM" id="SSF47323">
    <property type="entry name" value="Anticodon-binding domain of a subclass of class I aminoacyl-tRNA synthetases"/>
    <property type="match status" value="1"/>
</dbReference>
<protein>
    <recommendedName>
        <fullName evidence="2">isoleucine--tRNA ligase</fullName>
        <ecNumber evidence="2">6.1.1.5</ecNumber>
    </recommendedName>
    <alternativeName>
        <fullName evidence="8">Isoleucyl-tRNA synthetase</fullName>
    </alternativeName>
</protein>
<dbReference type="CDD" id="cd07960">
    <property type="entry name" value="Anticodon_Ia_Ile_BEm"/>
    <property type="match status" value="1"/>
</dbReference>
<feature type="domain" description="Fungal-type protein kinase" evidence="12">
    <location>
        <begin position="1138"/>
        <end position="1521"/>
    </location>
</feature>
<keyword evidence="7" id="KW-0030">Aminoacyl-tRNA synthetase</keyword>
<accession>A0ABQ0LF94</accession>
<dbReference type="Pfam" id="PF00133">
    <property type="entry name" value="tRNA-synt_1"/>
    <property type="match status" value="1"/>
</dbReference>
<keyword evidence="4" id="KW-0547">Nucleotide-binding</keyword>
<keyword evidence="6" id="KW-0648">Protein biosynthesis</keyword>
<evidence type="ECO:0000256" key="7">
    <source>
        <dbReference type="ARBA" id="ARBA00023146"/>
    </source>
</evidence>
<dbReference type="PROSITE" id="PS00178">
    <property type="entry name" value="AA_TRNA_LIGASE_I"/>
    <property type="match status" value="1"/>
</dbReference>
<keyword evidence="3" id="KW-0436">Ligase</keyword>
<evidence type="ECO:0000256" key="5">
    <source>
        <dbReference type="ARBA" id="ARBA00022840"/>
    </source>
</evidence>
<reference evidence="13" key="1">
    <citation type="submission" date="2014-09" db="EMBL/GenBank/DDBJ databases">
        <title>Genome sequence of the luminous mushroom Mycena chlorophos for searching fungal bioluminescence genes.</title>
        <authorList>
            <person name="Tanaka Y."/>
            <person name="Kasuga D."/>
            <person name="Oba Y."/>
            <person name="Hase S."/>
            <person name="Sato K."/>
            <person name="Oba Y."/>
            <person name="Sakakibara Y."/>
        </authorList>
    </citation>
    <scope>NUCLEOTIDE SEQUENCE</scope>
</reference>
<evidence type="ECO:0000313" key="13">
    <source>
        <dbReference type="EMBL" id="GAT48506.1"/>
    </source>
</evidence>
<dbReference type="InterPro" id="IPR001412">
    <property type="entry name" value="aa-tRNA-synth_I_CS"/>
</dbReference>
<feature type="region of interest" description="Disordered" evidence="9">
    <location>
        <begin position="1659"/>
        <end position="1687"/>
    </location>
</feature>
<dbReference type="InterPro" id="IPR002300">
    <property type="entry name" value="aa-tRNA-synth_Ia"/>
</dbReference>
<comment type="similarity">
    <text evidence="1">Belongs to the class-I aminoacyl-tRNA synthetase family.</text>
</comment>
<dbReference type="PRINTS" id="PR00984">
    <property type="entry name" value="TRNASYNTHILE"/>
</dbReference>
<dbReference type="InterPro" id="IPR014729">
    <property type="entry name" value="Rossmann-like_a/b/a_fold"/>
</dbReference>
<sequence length="1732" mass="193857">MATAPDNHAFANSLLLPKTPFPLRPAKDDTRLKTRTTTALYQWQSNNTDRSEFILHDGPPYANGDLHMGHAMNKILKDIITRFHVSRGRRVKYNPGWDCHGLPIENKALKELGTDSSSLSPLVIRQAAHKTALREVENQKSQFQLLGIMADWSTETTYRTIDHEYQMRQLRIFQSMVENDLIFRRYRPVHYSPSSRSALAEAELVYKDDHVSHSVYVSFGLKSTKSQTLEDLLKQEQSSAQLLVWTTTPWTLTANMAIAVHPKMTYFVVRRVSEPILPLLVVAKELLPTLSTFLGETTVLLELQGSDLVDSSYSPIFSKLSPQASLDFLRIIPADHVTDVSGTGLVHCAPAHGAEDYLALLNLGLLKKHEMLCHVGSAGEFTKDVVQTVGDAGSVLVGESVLDGGSRKIVELLKEVDALVKIQRIKHRYPYDWRTDQPIILTATSQWFTNLDNIKADALAALKDVAFYPPTSRARLTSFIDLRSEWCISRQRAWGVPIPALHHIPTETAVLTTATLAHILSVLDTKGIEHWWEGPVTDFLPSSLLSAYPNPDNLPIEQVWRKGTDTMDVWFDSGTAWSMLPSRGAKPRADVCLEGSDQHRGWFQSQLLTAVASVPAAQRQQSPYGTLITHGMVLDELGKKMSKSLGNITTPMTIISGGTDLKKQPAYGTDVLRYWIGSVDYWNDTFLGPVVLKQAAENVRKLRNSARFILGNIGSVETRATMEHVPQSEMGLVERYVMNELYLLEKTALEGYSQYNFAKVATALNNFASTTLSSLYFDISKDALYAYALNSPERRAIVTVLEHVLTTMTHIMAPIVPHLAEEIHESFRETEESVFKTEWTSLSDEWRDPQASEDMAQLLKLRSAVLSALEEAREDKKIKSSLEADIEIMLPELDEPSPFVELLQREDDLLKTLFITSNATLIDEGSLGTSSPSWLFVSTTAIPGTEDEDLAIRVRPAQFEKCSRCWTSSTLRRPMSDTPFIEIPELKQALSRELHNAWVFEETPPIPNIPFYQRVVDDAEKADPTFRQRVKAWVDGYSGFKTTGTTGRWTAVPKNPELEKELYQPLTDIIDSIIVGLGNAQEPNPPTHGPVKTRLVVLTAKLTMEHAGPEDPDARPLKSCPEMSVFGSGPCSASERQVPATPSYPDTCASFEIKLDDKLTPRVQDQLAVYAYETLIQQPNRNFVRIPLITAETFRLVHFDRGGVHAAAPFNYHTNPVLFAQLIYLLTSLNEEQVGYDTSIRWEDGSRYVVVNACSQWSELDRAWHIQPRVLRLRVVGDPMRPVFSRPTIRSRGTKCWVVQDGDQEFYVKDYWMSRQQSPESKFLADIRGIFGVVEMHAWQDNIATVYGQRLHESDKLEATFSDDPSKKEVVDDRVLTRLVLKRYAGTLNEAATAAHLLSAVRDIVLGHQRVFEEKQIIYTATSTPVAGVQDSAALANITPVDDAQANVPASLPRAPSETLALAILIDFDMARRISDGGSTNVNRKGTMLFRSIKVLSDTQLLAIHDVLDDLESVAYVICYVSSCYDASGYLHRSLPSPFKEWIRSDSSVLSALKFNFLAKAHLVTTRFSTSFECEVVEQLILDLGRFFHAHVNRISDILGEVEHVAKMVDGKRITPEAAEAAVDDARARLALLSEEANLPAQSYIPFLRLLDDALAKLHQAPPQPPLPPPTPKRRRHYPLPSVDIVDSPHGQKVRLVENTLPLLPDLRTHVSGHVDRLTFHHKSVAVSAPND</sequence>
<dbReference type="EMBL" id="DF844612">
    <property type="protein sequence ID" value="GAT48506.1"/>
    <property type="molecule type" value="Genomic_DNA"/>
</dbReference>
<dbReference type="Pfam" id="PF17667">
    <property type="entry name" value="Pkinase_fungal"/>
    <property type="match status" value="1"/>
</dbReference>
<dbReference type="InterPro" id="IPR002301">
    <property type="entry name" value="Ile-tRNA-ligase"/>
</dbReference>
<evidence type="ECO:0000259" key="10">
    <source>
        <dbReference type="Pfam" id="PF00133"/>
    </source>
</evidence>
<dbReference type="Gene3D" id="1.10.730.20">
    <property type="match status" value="1"/>
</dbReference>